<feature type="transmembrane region" description="Helical" evidence="5">
    <location>
        <begin position="122"/>
        <end position="146"/>
    </location>
</feature>
<dbReference type="InterPro" id="IPR017452">
    <property type="entry name" value="GPCR_Rhodpsn_7TM"/>
</dbReference>
<protein>
    <recommendedName>
        <fullName evidence="6">G-protein coupled receptors family 1 profile domain-containing protein</fullName>
    </recommendedName>
</protein>
<evidence type="ECO:0000256" key="2">
    <source>
        <dbReference type="ARBA" id="ARBA00022692"/>
    </source>
</evidence>
<dbReference type="EMBL" id="MU827778">
    <property type="protein sequence ID" value="KAJ7340453.1"/>
    <property type="molecule type" value="Genomic_DNA"/>
</dbReference>
<dbReference type="GO" id="GO:0016020">
    <property type="term" value="C:membrane"/>
    <property type="evidence" value="ECO:0007669"/>
    <property type="project" value="UniProtKB-SubCell"/>
</dbReference>
<dbReference type="Proteomes" id="UP001163046">
    <property type="component" value="Unassembled WGS sequence"/>
</dbReference>
<keyword evidence="2 5" id="KW-0812">Transmembrane</keyword>
<proteinExistence type="predicted"/>
<dbReference type="Pfam" id="PF00001">
    <property type="entry name" value="7tm_1"/>
    <property type="match status" value="1"/>
</dbReference>
<evidence type="ECO:0000313" key="8">
    <source>
        <dbReference type="Proteomes" id="UP001163046"/>
    </source>
</evidence>
<evidence type="ECO:0000313" key="7">
    <source>
        <dbReference type="EMBL" id="KAJ7340453.1"/>
    </source>
</evidence>
<feature type="transmembrane region" description="Helical" evidence="5">
    <location>
        <begin position="6"/>
        <end position="28"/>
    </location>
</feature>
<dbReference type="PANTHER" id="PTHR45698:SF1">
    <property type="entry name" value="TRACE AMINE-ASSOCIATED RECEPTOR 13C-LIKE"/>
    <property type="match status" value="1"/>
</dbReference>
<evidence type="ECO:0000259" key="6">
    <source>
        <dbReference type="PROSITE" id="PS50262"/>
    </source>
</evidence>
<name>A0A9W9YI77_9CNID</name>
<sequence length="301" mass="33994">MQVVLSVVFSVIMILNLIPNLLVVFVMIRCKSSQTSINFLFLNLALADILVATSLIPQYVLRPAYTHPDGWAGTLLCKLFTGGFTMWVGGCASTVIHVVIAIERFYATRPEKNLRKLTMRELKLVIACGWIFSVLTELPPMCVMYYDKTRSSCFENWSKPVFGKIYTVFTFLVDFAIPLLLMAFLYSKTVKVLWGPSKHCSTSLAVIMSRKRITKIAITVTVLHALCWLPDVTSYLLAYHAPGLVEYGSILYHACVIPVGLSSCLNPIVYTFQSQKFRTEMRKVIGCRWLQKNEVSDHALK</sequence>
<keyword evidence="4 5" id="KW-0472">Membrane</keyword>
<dbReference type="Gene3D" id="1.20.1070.10">
    <property type="entry name" value="Rhodopsin 7-helix transmembrane proteins"/>
    <property type="match status" value="1"/>
</dbReference>
<organism evidence="7 8">
    <name type="scientific">Desmophyllum pertusum</name>
    <dbReference type="NCBI Taxonomy" id="174260"/>
    <lineage>
        <taxon>Eukaryota</taxon>
        <taxon>Metazoa</taxon>
        <taxon>Cnidaria</taxon>
        <taxon>Anthozoa</taxon>
        <taxon>Hexacorallia</taxon>
        <taxon>Scleractinia</taxon>
        <taxon>Caryophylliina</taxon>
        <taxon>Caryophylliidae</taxon>
        <taxon>Desmophyllum</taxon>
    </lineage>
</organism>
<dbReference type="PROSITE" id="PS50262">
    <property type="entry name" value="G_PROTEIN_RECEP_F1_2"/>
    <property type="match status" value="1"/>
</dbReference>
<keyword evidence="8" id="KW-1185">Reference proteome</keyword>
<comment type="subcellular location">
    <subcellularLocation>
        <location evidence="1">Membrane</location>
    </subcellularLocation>
</comment>
<dbReference type="AlphaFoldDB" id="A0A9W9YI77"/>
<reference evidence="7" key="1">
    <citation type="submission" date="2023-01" db="EMBL/GenBank/DDBJ databases">
        <title>Genome assembly of the deep-sea coral Lophelia pertusa.</title>
        <authorList>
            <person name="Herrera S."/>
            <person name="Cordes E."/>
        </authorList>
    </citation>
    <scope>NUCLEOTIDE SEQUENCE</scope>
    <source>
        <strain evidence="7">USNM1676648</strain>
        <tissue evidence="7">Polyp</tissue>
    </source>
</reference>
<feature type="transmembrane region" description="Helical" evidence="5">
    <location>
        <begin position="40"/>
        <end position="60"/>
    </location>
</feature>
<dbReference type="SUPFAM" id="SSF81321">
    <property type="entry name" value="Family A G protein-coupled receptor-like"/>
    <property type="match status" value="1"/>
</dbReference>
<keyword evidence="3 5" id="KW-1133">Transmembrane helix</keyword>
<evidence type="ECO:0000256" key="5">
    <source>
        <dbReference type="SAM" id="Phobius"/>
    </source>
</evidence>
<evidence type="ECO:0000256" key="3">
    <source>
        <dbReference type="ARBA" id="ARBA00022989"/>
    </source>
</evidence>
<evidence type="ECO:0000256" key="4">
    <source>
        <dbReference type="ARBA" id="ARBA00023136"/>
    </source>
</evidence>
<accession>A0A9W9YI77</accession>
<comment type="caution">
    <text evidence="7">The sequence shown here is derived from an EMBL/GenBank/DDBJ whole genome shotgun (WGS) entry which is preliminary data.</text>
</comment>
<feature type="domain" description="G-protein coupled receptors family 1 profile" evidence="6">
    <location>
        <begin position="19"/>
        <end position="270"/>
    </location>
</feature>
<dbReference type="OrthoDB" id="5985475at2759"/>
<feature type="transmembrane region" description="Helical" evidence="5">
    <location>
        <begin position="80"/>
        <end position="102"/>
    </location>
</feature>
<evidence type="ECO:0000256" key="1">
    <source>
        <dbReference type="ARBA" id="ARBA00004370"/>
    </source>
</evidence>
<feature type="transmembrane region" description="Helical" evidence="5">
    <location>
        <begin position="250"/>
        <end position="272"/>
    </location>
</feature>
<dbReference type="PANTHER" id="PTHR45698">
    <property type="entry name" value="TRACE AMINE-ASSOCIATED RECEPTOR 19N-RELATED"/>
    <property type="match status" value="1"/>
</dbReference>
<dbReference type="FunFam" id="1.20.1070.10:FF:000368">
    <property type="entry name" value="Predicted protein"/>
    <property type="match status" value="1"/>
</dbReference>
<dbReference type="PRINTS" id="PR00237">
    <property type="entry name" value="GPCRRHODOPSN"/>
</dbReference>
<dbReference type="CDD" id="cd00637">
    <property type="entry name" value="7tm_classA_rhodopsin-like"/>
    <property type="match status" value="1"/>
</dbReference>
<gene>
    <name evidence="7" type="ORF">OS493_003201</name>
</gene>
<feature type="transmembrane region" description="Helical" evidence="5">
    <location>
        <begin position="166"/>
        <end position="186"/>
    </location>
</feature>
<dbReference type="GO" id="GO:0004930">
    <property type="term" value="F:G protein-coupled receptor activity"/>
    <property type="evidence" value="ECO:0007669"/>
    <property type="project" value="InterPro"/>
</dbReference>
<feature type="transmembrane region" description="Helical" evidence="5">
    <location>
        <begin position="216"/>
        <end position="238"/>
    </location>
</feature>
<dbReference type="InterPro" id="IPR000276">
    <property type="entry name" value="GPCR_Rhodpsn"/>
</dbReference>